<evidence type="ECO:0000313" key="19">
    <source>
        <dbReference type="EMBL" id="VFP88983.1"/>
    </source>
</evidence>
<evidence type="ECO:0000256" key="16">
    <source>
        <dbReference type="PIRSR" id="PIRSR001373-2"/>
    </source>
</evidence>
<dbReference type="Proteomes" id="UP000294455">
    <property type="component" value="Plasmid pTrp"/>
</dbReference>
<dbReference type="EMBL" id="LR217741">
    <property type="protein sequence ID" value="VFP88983.1"/>
    <property type="molecule type" value="Genomic_DNA"/>
</dbReference>
<dbReference type="PIRSF" id="PIRSF001373">
    <property type="entry name" value="TrpE"/>
    <property type="match status" value="1"/>
</dbReference>
<protein>
    <recommendedName>
        <fullName evidence="5 14">Anthranilate synthase component 1</fullName>
        <ecNumber evidence="4 14">4.1.3.27</ecNumber>
    </recommendedName>
</protein>
<dbReference type="PANTHER" id="PTHR11236">
    <property type="entry name" value="AMINOBENZOATE/ANTHRANILATE SYNTHASE"/>
    <property type="match status" value="1"/>
</dbReference>
<comment type="catalytic activity">
    <reaction evidence="13 14">
        <text>chorismate + L-glutamine = anthranilate + pyruvate + L-glutamate + H(+)</text>
        <dbReference type="Rhea" id="RHEA:21732"/>
        <dbReference type="ChEBI" id="CHEBI:15361"/>
        <dbReference type="ChEBI" id="CHEBI:15378"/>
        <dbReference type="ChEBI" id="CHEBI:16567"/>
        <dbReference type="ChEBI" id="CHEBI:29748"/>
        <dbReference type="ChEBI" id="CHEBI:29985"/>
        <dbReference type="ChEBI" id="CHEBI:58359"/>
        <dbReference type="EC" id="4.1.3.27"/>
    </reaction>
</comment>
<dbReference type="InterPro" id="IPR005801">
    <property type="entry name" value="ADC_synthase"/>
</dbReference>
<comment type="cofactor">
    <cofactor evidence="16">
        <name>Mg(2+)</name>
        <dbReference type="ChEBI" id="CHEBI:18420"/>
    </cofactor>
    <text evidence="16">Binds 1 Mg(2+) ion per subunit.</text>
</comment>
<evidence type="ECO:0000256" key="12">
    <source>
        <dbReference type="ARBA" id="ARBA00025634"/>
    </source>
</evidence>
<gene>
    <name evidence="19" type="primary">trpE</name>
    <name evidence="19" type="ORF">BUCIPICE3303_415</name>
</gene>
<dbReference type="AlphaFoldDB" id="A0A803GD99"/>
<comment type="subunit">
    <text evidence="3">Heterotetramer consisting of two non-identical subunits: a beta subunit (TrpG) and a large alpha subunit (TrpE).</text>
</comment>
<dbReference type="RefSeq" id="WP_154049453.1">
    <property type="nucleotide sequence ID" value="NZ_LR217741.1"/>
</dbReference>
<keyword evidence="7 16" id="KW-0479">Metal-binding</keyword>
<dbReference type="NCBIfam" id="NF010079">
    <property type="entry name" value="PRK13564.1"/>
    <property type="match status" value="1"/>
</dbReference>
<dbReference type="InterPro" id="IPR006805">
    <property type="entry name" value="Anth_synth_I_N"/>
</dbReference>
<reference evidence="19 20" key="1">
    <citation type="submission" date="2019-02" db="EMBL/GenBank/DDBJ databases">
        <authorList>
            <person name="Manzano-Marin A."/>
            <person name="Manzano-Marin A."/>
        </authorList>
    </citation>
    <scope>NUCLEOTIDE SEQUENCE [LARGE SCALE GENOMIC DNA]</scope>
    <source>
        <strain evidence="19 20">BuCipiceae</strain>
        <plasmid evidence="20">ptrp</plasmid>
    </source>
</reference>
<feature type="binding site" evidence="15">
    <location>
        <position position="450"/>
    </location>
    <ligand>
        <name>chorismate</name>
        <dbReference type="ChEBI" id="CHEBI:29748"/>
    </ligand>
</feature>
<keyword evidence="19" id="KW-0614">Plasmid</keyword>
<dbReference type="SUPFAM" id="SSF56322">
    <property type="entry name" value="ADC synthase"/>
    <property type="match status" value="1"/>
</dbReference>
<keyword evidence="6 14" id="KW-0028">Amino-acid biosynthesis</keyword>
<evidence type="ECO:0000313" key="20">
    <source>
        <dbReference type="Proteomes" id="UP000294455"/>
    </source>
</evidence>
<feature type="binding site" evidence="15">
    <location>
        <begin position="329"/>
        <end position="330"/>
    </location>
    <ligand>
        <name>chorismate</name>
        <dbReference type="ChEBI" id="CHEBI:29748"/>
    </ligand>
</feature>
<feature type="binding site" evidence="16">
    <location>
        <position position="362"/>
    </location>
    <ligand>
        <name>Mg(2+)</name>
        <dbReference type="ChEBI" id="CHEBI:18420"/>
    </ligand>
</feature>
<dbReference type="OrthoDB" id="9803598at2"/>
<feature type="binding site" evidence="16">
    <location>
        <position position="499"/>
    </location>
    <ligand>
        <name>Mg(2+)</name>
        <dbReference type="ChEBI" id="CHEBI:18420"/>
    </ligand>
</feature>
<evidence type="ECO:0000256" key="10">
    <source>
        <dbReference type="ARBA" id="ARBA00023141"/>
    </source>
</evidence>
<comment type="pathway">
    <text evidence="1 14">Amino-acid biosynthesis; L-tryptophan biosynthesis; L-tryptophan from chorismate: step 1/5.</text>
</comment>
<feature type="domain" description="Chorismate-utilising enzyme C-terminal" evidence="17">
    <location>
        <begin position="244"/>
        <end position="503"/>
    </location>
</feature>
<accession>A0A803GD99</accession>
<evidence type="ECO:0000256" key="4">
    <source>
        <dbReference type="ARBA" id="ARBA00012266"/>
    </source>
</evidence>
<evidence type="ECO:0000256" key="9">
    <source>
        <dbReference type="ARBA" id="ARBA00022842"/>
    </source>
</evidence>
<keyword evidence="9 16" id="KW-0460">Magnesium</keyword>
<comment type="similarity">
    <text evidence="2 14">Belongs to the anthranilate synthase component I family.</text>
</comment>
<dbReference type="InterPro" id="IPR019999">
    <property type="entry name" value="Anth_synth_I-like"/>
</dbReference>
<evidence type="ECO:0000256" key="11">
    <source>
        <dbReference type="ARBA" id="ARBA00023239"/>
    </source>
</evidence>
<evidence type="ECO:0000256" key="7">
    <source>
        <dbReference type="ARBA" id="ARBA00022723"/>
    </source>
</evidence>
<keyword evidence="11 14" id="KW-0456">Lyase</keyword>
<comment type="function">
    <text evidence="12">Part of a heterotetrameric complex that catalyzes the two-step biosynthesis of anthranilate, an intermediate in the biosynthesis of L-tryptophan. In the first step, the glutamine-binding beta subunit (TrpG) of anthranilate synthase (AS) provides the glutamine amidotransferase activity which generates ammonia as a substrate that, along with chorismate, is used in the second step, catalyzed by the large alpha subunit of AS (TrpE) to produce anthranilate. In the absence of TrpG, TrpE can synthesize anthranilate directly from chorismate and high concentrations of ammonia.</text>
</comment>
<keyword evidence="8 14" id="KW-0822">Tryptophan biosynthesis</keyword>
<dbReference type="Pfam" id="PF00425">
    <property type="entry name" value="Chorismate_bind"/>
    <property type="match status" value="1"/>
</dbReference>
<dbReference type="GO" id="GO:0004049">
    <property type="term" value="F:anthranilate synthase activity"/>
    <property type="evidence" value="ECO:0007669"/>
    <property type="project" value="UniProtKB-EC"/>
</dbReference>
<dbReference type="InterPro" id="IPR015890">
    <property type="entry name" value="Chorismate_C"/>
</dbReference>
<evidence type="ECO:0000256" key="1">
    <source>
        <dbReference type="ARBA" id="ARBA00004873"/>
    </source>
</evidence>
<evidence type="ECO:0000256" key="8">
    <source>
        <dbReference type="ARBA" id="ARBA00022822"/>
    </source>
</evidence>
<feature type="binding site" evidence="15">
    <location>
        <begin position="292"/>
        <end position="294"/>
    </location>
    <ligand>
        <name>L-tryptophan</name>
        <dbReference type="ChEBI" id="CHEBI:57912"/>
    </ligand>
</feature>
<sequence length="525" mass="60248">MKKSCKIEIWEKNTRYHSNPTEIFYRLCFKKTNTLLLESSEDENKEGRNSKIIVDSALRITATNNKAILYALSENGKFLLTLLDKIIPDTVTVLKKEYQRIIYFLQEPVYIEEGKRLLLSSVFDCFRWLIQVVKVSSGSLSALFFGGLFSYDLIYSFEKIIQKNNKNICPDLCFYLAESMININHTTKKSSVQVHVFSSHLAERDRLYKRMQSLDQIIQEKNNFSSIPLATKKKLNITSNMNDTEYAQIINNMRVFIKQGEIFQVVPSRQFYCPCTSPLSVYHILKNNNPSPYMFFMQDAQFILFGASPESYLKYNSDNRMIALHPIAGTRPRGLYKNRSIDLDLDNRIELSLRTDQKELSEHLMLVDLARNDLSKVCCTNSRYVSQLMKVEKYSHVMHLVSRVVGTLQPHLDIFHAYQSCMNMGTLTGAPKLRAMQLIAQYEPVRRGVYGGSIGYFTGKGTFDACIVIRSAFVKNNIATVQSGAGVVYDSVTENEIQEGKNKAQSVLQSIFHAHHHFKIGNFYV</sequence>
<evidence type="ECO:0000256" key="2">
    <source>
        <dbReference type="ARBA" id="ARBA00009562"/>
    </source>
</evidence>
<proteinExistence type="inferred from homology"/>
<dbReference type="UniPathway" id="UPA00035">
    <property type="reaction ID" value="UER00040"/>
</dbReference>
<feature type="domain" description="Anthranilate synthase component I N-terminal" evidence="18">
    <location>
        <begin position="19"/>
        <end position="189"/>
    </location>
</feature>
<geneLocation type="plasmid" evidence="20">
    <name>ptrp</name>
</geneLocation>
<feature type="binding site" evidence="15">
    <location>
        <position position="39"/>
    </location>
    <ligand>
        <name>L-tryptophan</name>
        <dbReference type="ChEBI" id="CHEBI:57912"/>
    </ligand>
</feature>
<dbReference type="InterPro" id="IPR005257">
    <property type="entry name" value="Anth_synth_I_TrpE"/>
</dbReference>
<dbReference type="GO" id="GO:0046872">
    <property type="term" value="F:metal ion binding"/>
    <property type="evidence" value="ECO:0007669"/>
    <property type="project" value="UniProtKB-KW"/>
</dbReference>
<dbReference type="EC" id="4.1.3.27" evidence="4 14"/>
<name>A0A803GD99_9GAMM</name>
<evidence type="ECO:0000256" key="15">
    <source>
        <dbReference type="PIRSR" id="PIRSR001373-1"/>
    </source>
</evidence>
<evidence type="ECO:0000256" key="14">
    <source>
        <dbReference type="PIRNR" id="PIRNR001373"/>
    </source>
</evidence>
<feature type="binding site" evidence="15">
    <location>
        <begin position="484"/>
        <end position="486"/>
    </location>
    <ligand>
        <name>chorismate</name>
        <dbReference type="ChEBI" id="CHEBI:29748"/>
    </ligand>
</feature>
<keyword evidence="10 14" id="KW-0057">Aromatic amino acid biosynthesis</keyword>
<evidence type="ECO:0000256" key="3">
    <source>
        <dbReference type="ARBA" id="ARBA00011575"/>
    </source>
</evidence>
<evidence type="ECO:0000256" key="6">
    <source>
        <dbReference type="ARBA" id="ARBA00022605"/>
    </source>
</evidence>
<dbReference type="NCBIfam" id="TIGR00565">
    <property type="entry name" value="trpE_proteo"/>
    <property type="match status" value="1"/>
</dbReference>
<feature type="binding site" evidence="15">
    <location>
        <position position="470"/>
    </location>
    <ligand>
        <name>chorismate</name>
        <dbReference type="ChEBI" id="CHEBI:29748"/>
    </ligand>
</feature>
<evidence type="ECO:0000256" key="5">
    <source>
        <dbReference type="ARBA" id="ARBA00020653"/>
    </source>
</evidence>
<evidence type="ECO:0000259" key="18">
    <source>
        <dbReference type="Pfam" id="PF04715"/>
    </source>
</evidence>
<organism evidence="19 20">
    <name type="scientific">Buchnera aphidicola</name>
    <name type="common">Cinara piceae</name>
    <dbReference type="NCBI Taxonomy" id="1660043"/>
    <lineage>
        <taxon>Bacteria</taxon>
        <taxon>Pseudomonadati</taxon>
        <taxon>Pseudomonadota</taxon>
        <taxon>Gammaproteobacteria</taxon>
        <taxon>Enterobacterales</taxon>
        <taxon>Erwiniaceae</taxon>
        <taxon>Buchnera</taxon>
    </lineage>
</organism>
<dbReference type="GO" id="GO:0000162">
    <property type="term" value="P:L-tryptophan biosynthetic process"/>
    <property type="evidence" value="ECO:0007669"/>
    <property type="project" value="UniProtKB-UniPathway"/>
</dbReference>
<dbReference type="PANTHER" id="PTHR11236:SF49">
    <property type="entry name" value="ANTHRANILATE SYNTHASE COMPONENT 1"/>
    <property type="match status" value="1"/>
</dbReference>
<dbReference type="PRINTS" id="PR00095">
    <property type="entry name" value="ANTSNTHASEI"/>
</dbReference>
<dbReference type="Gene3D" id="3.60.120.10">
    <property type="entry name" value="Anthranilate synthase"/>
    <property type="match status" value="1"/>
</dbReference>
<evidence type="ECO:0000259" key="17">
    <source>
        <dbReference type="Pfam" id="PF00425"/>
    </source>
</evidence>
<dbReference type="Pfam" id="PF04715">
    <property type="entry name" value="Anth_synt_I_N"/>
    <property type="match status" value="1"/>
</dbReference>
<evidence type="ECO:0000256" key="13">
    <source>
        <dbReference type="ARBA" id="ARBA00047683"/>
    </source>
</evidence>